<sequence length="487" mass="55977">MIPKHLSLTLLSTDHCDLINDIPSLSEVVDKQLADENYRLRKSLLVDNPFNDLEASLIAAENDFDLNTASLPVFQEHLRQYYHFLSKVKRPSDRKYWDKVSSSLTIKQKKSPTNEINTDHQHLLQLWRKKYDREYNQWELDKIASIQQQFLKQLSDWLEQLKVLRDAIESLGLEPGYLLDISNGSLNYSDLEQLKKWAKYLADDKGVKALCEMIGRLRQIGQSEKIETIKTAVKIPEMVFDDDSKQEIIGIQLGKYLEHILPSELALMSNPDTDILFDLKYVESSLMCFDMAGIATEYVDQEVEIEQTVIEEDKKGPMIICIDTSGSMHGSPETIAKALALYLSTQAKKEKRDCYLINFSTSIEVLDLSQGYLISTLLAFLQKSFHGGTDVAPAMIHGIEIMQKDSFKNADMLIISDFVMSSLPSYCLEQIEAQRELGNRFYSLCIGNHFMVERLKTHFDSEWIYNPHNSSISELLKFQDTFLNRIK</sequence>
<dbReference type="GO" id="GO:0005829">
    <property type="term" value="C:cytosol"/>
    <property type="evidence" value="ECO:0007669"/>
    <property type="project" value="TreeGrafter"/>
</dbReference>
<dbReference type="PANTHER" id="PTHR36846:SF1">
    <property type="entry name" value="PROTEIN VIAA"/>
    <property type="match status" value="1"/>
</dbReference>
<dbReference type="PANTHER" id="PTHR36846">
    <property type="entry name" value="PROTEIN VIAA"/>
    <property type="match status" value="1"/>
</dbReference>
<dbReference type="RefSeq" id="WP_075518574.1">
    <property type="nucleotide sequence ID" value="NZ_FPLD01000135.1"/>
</dbReference>
<protein>
    <recommendedName>
        <fullName evidence="3">VWFA domain-containing protein</fullName>
    </recommendedName>
</protein>
<reference evidence="1 2" key="1">
    <citation type="submission" date="2016-11" db="EMBL/GenBank/DDBJ databases">
        <authorList>
            <person name="Jaros S."/>
            <person name="Januszkiewicz K."/>
            <person name="Wedrychowicz H."/>
        </authorList>
    </citation>
    <scope>NUCLEOTIDE SEQUENCE [LARGE SCALE GENOMIC DNA]</scope>
    <source>
        <strain evidence="1">NVI 5450</strain>
    </source>
</reference>
<dbReference type="Proteomes" id="UP000183794">
    <property type="component" value="Unassembled WGS sequence"/>
</dbReference>
<evidence type="ECO:0000313" key="2">
    <source>
        <dbReference type="Proteomes" id="UP000183794"/>
    </source>
</evidence>
<organism evidence="1 2">
    <name type="scientific">Moritella viscosa</name>
    <dbReference type="NCBI Taxonomy" id="80854"/>
    <lineage>
        <taxon>Bacteria</taxon>
        <taxon>Pseudomonadati</taxon>
        <taxon>Pseudomonadota</taxon>
        <taxon>Gammaproteobacteria</taxon>
        <taxon>Alteromonadales</taxon>
        <taxon>Moritellaceae</taxon>
        <taxon>Moritella</taxon>
    </lineage>
</organism>
<dbReference type="AlphaFoldDB" id="A0A1L0F7G1"/>
<dbReference type="OrthoDB" id="387240at2"/>
<gene>
    <name evidence="1" type="ORF">NVI5450_4656</name>
</gene>
<evidence type="ECO:0008006" key="3">
    <source>
        <dbReference type="Google" id="ProtNLM"/>
    </source>
</evidence>
<proteinExistence type="predicted"/>
<accession>A0A1L0F7G1</accession>
<name>A0A1L0F7G1_9GAMM</name>
<dbReference type="InterPro" id="IPR036465">
    <property type="entry name" value="vWFA_dom_sf"/>
</dbReference>
<evidence type="ECO:0000313" key="1">
    <source>
        <dbReference type="EMBL" id="SGZ18508.1"/>
    </source>
</evidence>
<dbReference type="EMBL" id="FPLD01000135">
    <property type="protein sequence ID" value="SGZ18508.1"/>
    <property type="molecule type" value="Genomic_DNA"/>
</dbReference>
<dbReference type="SUPFAM" id="SSF53300">
    <property type="entry name" value="vWA-like"/>
    <property type="match status" value="1"/>
</dbReference>
<dbReference type="Gene3D" id="3.40.50.410">
    <property type="entry name" value="von Willebrand factor, type A domain"/>
    <property type="match status" value="1"/>
</dbReference>